<dbReference type="InterPro" id="IPR005297">
    <property type="entry name" value="Lipoprotein_repeat"/>
</dbReference>
<evidence type="ECO:0000313" key="3">
    <source>
        <dbReference type="Proteomes" id="UP000666915"/>
    </source>
</evidence>
<reference evidence="2 3" key="1">
    <citation type="submission" date="2021-03" db="EMBL/GenBank/DDBJ databases">
        <authorList>
            <person name="Kanchanasin P."/>
            <person name="Saeng-In P."/>
            <person name="Phongsopitanun W."/>
            <person name="Yuki M."/>
            <person name="Kudo T."/>
            <person name="Ohkuma M."/>
            <person name="Tanasupawat S."/>
        </authorList>
    </citation>
    <scope>NUCLEOTIDE SEQUENCE [LARGE SCALE GENOMIC DNA]</scope>
    <source>
        <strain evidence="2 3">L46</strain>
    </source>
</reference>
<accession>A0ABS3R6F8</accession>
<sequence length="194" mass="19280">MSRTTLRSTPHSSGPATPAWRSRGVRMAVPVAALAAAATACGGSAGPGGAHAHRPAVPVAATTAPNTSNEGGTIATAKVGNLGQVLVDGEGRTVYLFEKDQGGTSSCSGPCAAVWPPVTTTGTPHAGTDAKAAKLGTTTRSDGKKQVTYGGHPLYYYTPDGAVKGSAKGQGLNQFGAGWYVVSSAGQKVEKGGS</sequence>
<comment type="caution">
    <text evidence="2">The sequence shown here is derived from an EMBL/GenBank/DDBJ whole genome shotgun (WGS) entry which is preliminary data.</text>
</comment>
<evidence type="ECO:0000256" key="1">
    <source>
        <dbReference type="SAM" id="MobiDB-lite"/>
    </source>
</evidence>
<feature type="region of interest" description="Disordered" evidence="1">
    <location>
        <begin position="122"/>
        <end position="144"/>
    </location>
</feature>
<dbReference type="Proteomes" id="UP000666915">
    <property type="component" value="Unassembled WGS sequence"/>
</dbReference>
<feature type="region of interest" description="Disordered" evidence="1">
    <location>
        <begin position="1"/>
        <end position="21"/>
    </location>
</feature>
<dbReference type="EMBL" id="JAGEOK010000021">
    <property type="protein sequence ID" value="MBO2441810.1"/>
    <property type="molecule type" value="Genomic_DNA"/>
</dbReference>
<dbReference type="RefSeq" id="WP_208270150.1">
    <property type="nucleotide sequence ID" value="NZ_BAAAGM010000043.1"/>
</dbReference>
<dbReference type="Pfam" id="PF03640">
    <property type="entry name" value="Lipoprotein_15"/>
    <property type="match status" value="2"/>
</dbReference>
<proteinExistence type="predicted"/>
<gene>
    <name evidence="2" type="ORF">J4557_30235</name>
</gene>
<name>A0ABS3R6F8_9ACTN</name>
<dbReference type="PANTHER" id="PTHR39335:SF1">
    <property type="entry name" value="BLL4220 PROTEIN"/>
    <property type="match status" value="1"/>
</dbReference>
<organism evidence="2 3">
    <name type="scientific">Actinomadura nitritigenes</name>
    <dbReference type="NCBI Taxonomy" id="134602"/>
    <lineage>
        <taxon>Bacteria</taxon>
        <taxon>Bacillati</taxon>
        <taxon>Actinomycetota</taxon>
        <taxon>Actinomycetes</taxon>
        <taxon>Streptosporangiales</taxon>
        <taxon>Thermomonosporaceae</taxon>
        <taxon>Actinomadura</taxon>
    </lineage>
</organism>
<evidence type="ECO:0000313" key="2">
    <source>
        <dbReference type="EMBL" id="MBO2441810.1"/>
    </source>
</evidence>
<dbReference type="PANTHER" id="PTHR39335">
    <property type="entry name" value="BLL4220 PROTEIN"/>
    <property type="match status" value="1"/>
</dbReference>
<evidence type="ECO:0008006" key="4">
    <source>
        <dbReference type="Google" id="ProtNLM"/>
    </source>
</evidence>
<protein>
    <recommendedName>
        <fullName evidence="4">Lipoprotein</fullName>
    </recommendedName>
</protein>
<feature type="compositionally biased region" description="Polar residues" evidence="1">
    <location>
        <begin position="1"/>
        <end position="15"/>
    </location>
</feature>
<keyword evidence="3" id="KW-1185">Reference proteome</keyword>